<proteinExistence type="predicted"/>
<dbReference type="EMBL" id="CDMC01000036">
    <property type="protein sequence ID" value="CEL11938.1"/>
    <property type="molecule type" value="Genomic_DNA"/>
</dbReference>
<evidence type="ECO:0000256" key="1">
    <source>
        <dbReference type="SAM" id="MobiDB-lite"/>
    </source>
</evidence>
<feature type="compositionally biased region" description="Polar residues" evidence="1">
    <location>
        <begin position="62"/>
        <end position="72"/>
    </location>
</feature>
<organism evidence="2 3">
    <name type="scientific">Aspergillus calidoustus</name>
    <dbReference type="NCBI Taxonomy" id="454130"/>
    <lineage>
        <taxon>Eukaryota</taxon>
        <taxon>Fungi</taxon>
        <taxon>Dikarya</taxon>
        <taxon>Ascomycota</taxon>
        <taxon>Pezizomycotina</taxon>
        <taxon>Eurotiomycetes</taxon>
        <taxon>Eurotiomycetidae</taxon>
        <taxon>Eurotiales</taxon>
        <taxon>Aspergillaceae</taxon>
        <taxon>Aspergillus</taxon>
        <taxon>Aspergillus subgen. Nidulantes</taxon>
    </lineage>
</organism>
<gene>
    <name evidence="2" type="ORF">ASPCAL15032</name>
</gene>
<protein>
    <submittedName>
        <fullName evidence="2">Uncharacterized protein</fullName>
    </submittedName>
</protein>
<dbReference type="Proteomes" id="UP000054771">
    <property type="component" value="Unassembled WGS sequence"/>
</dbReference>
<dbReference type="AlphaFoldDB" id="A0A0U5GHI9"/>
<feature type="region of interest" description="Disordered" evidence="1">
    <location>
        <begin position="1"/>
        <end position="32"/>
    </location>
</feature>
<sequence>MVTPQTPENFARDARDEVIPTIPPERRTRGRKAGVEHIQALVVEFPSLSDGSSSRDTRDQNRTTGAKRSNTKLQEEIQALREQIENQAHDPRRN</sequence>
<evidence type="ECO:0000313" key="2">
    <source>
        <dbReference type="EMBL" id="CEL11938.1"/>
    </source>
</evidence>
<reference evidence="3" key="1">
    <citation type="journal article" date="2016" name="Genome Announc.">
        <title>Draft genome sequences of fungus Aspergillus calidoustus.</title>
        <authorList>
            <person name="Horn F."/>
            <person name="Linde J."/>
            <person name="Mattern D.J."/>
            <person name="Walther G."/>
            <person name="Guthke R."/>
            <person name="Scherlach K."/>
            <person name="Martin K."/>
            <person name="Brakhage A.A."/>
            <person name="Petzke L."/>
            <person name="Valiante V."/>
        </authorList>
    </citation>
    <scope>NUCLEOTIDE SEQUENCE [LARGE SCALE GENOMIC DNA]</scope>
    <source>
        <strain evidence="3">SF006504</strain>
    </source>
</reference>
<accession>A0A0U5GHI9</accession>
<name>A0A0U5GHI9_ASPCI</name>
<evidence type="ECO:0000313" key="3">
    <source>
        <dbReference type="Proteomes" id="UP000054771"/>
    </source>
</evidence>
<feature type="compositionally biased region" description="Basic and acidic residues" evidence="1">
    <location>
        <begin position="73"/>
        <end position="94"/>
    </location>
</feature>
<feature type="region of interest" description="Disordered" evidence="1">
    <location>
        <begin position="45"/>
        <end position="94"/>
    </location>
</feature>
<keyword evidence="3" id="KW-1185">Reference proteome</keyword>